<evidence type="ECO:0000259" key="12">
    <source>
        <dbReference type="PROSITE" id="PS50894"/>
    </source>
</evidence>
<dbReference type="PRINTS" id="PR00344">
    <property type="entry name" value="BCTRLSENSOR"/>
</dbReference>
<dbReference type="Gene3D" id="3.30.565.10">
    <property type="entry name" value="Histidine kinase-like ATPase, C-terminal domain"/>
    <property type="match status" value="1"/>
</dbReference>
<dbReference type="SUPFAM" id="SSF50341">
    <property type="entry name" value="CheW-like"/>
    <property type="match status" value="1"/>
</dbReference>
<dbReference type="InterPro" id="IPR011006">
    <property type="entry name" value="CheY-like_superfamily"/>
</dbReference>
<gene>
    <name evidence="13" type="ORF">HNQ81_001638</name>
</gene>
<feature type="region of interest" description="Disordered" evidence="8">
    <location>
        <begin position="149"/>
        <end position="174"/>
    </location>
</feature>
<name>A0A840V2F8_9BACT</name>
<feature type="domain" description="HPt" evidence="12">
    <location>
        <begin position="1"/>
        <end position="100"/>
    </location>
</feature>
<proteinExistence type="predicted"/>
<dbReference type="Pfam" id="PF00072">
    <property type="entry name" value="Response_reg"/>
    <property type="match status" value="1"/>
</dbReference>
<dbReference type="SUPFAM" id="SSF55874">
    <property type="entry name" value="ATPase domain of HSP90 chaperone/DNA topoisomerase II/histidine kinase"/>
    <property type="match status" value="1"/>
</dbReference>
<dbReference type="PANTHER" id="PTHR43395:SF1">
    <property type="entry name" value="CHEMOTAXIS PROTEIN CHEA"/>
    <property type="match status" value="1"/>
</dbReference>
<dbReference type="SMART" id="SM00260">
    <property type="entry name" value="CheW"/>
    <property type="match status" value="1"/>
</dbReference>
<evidence type="ECO:0000259" key="9">
    <source>
        <dbReference type="PROSITE" id="PS50109"/>
    </source>
</evidence>
<evidence type="ECO:0000256" key="4">
    <source>
        <dbReference type="ARBA" id="ARBA00022679"/>
    </source>
</evidence>
<dbReference type="InterPro" id="IPR036061">
    <property type="entry name" value="CheW-like_dom_sf"/>
</dbReference>
<feature type="domain" description="Histidine kinase" evidence="9">
    <location>
        <begin position="272"/>
        <end position="471"/>
    </location>
</feature>
<dbReference type="Gene3D" id="3.40.50.2300">
    <property type="match status" value="1"/>
</dbReference>
<dbReference type="Pfam" id="PF02518">
    <property type="entry name" value="HATPase_c"/>
    <property type="match status" value="1"/>
</dbReference>
<dbReference type="InterPro" id="IPR008207">
    <property type="entry name" value="Sig_transdc_His_kin_Hpt_dom"/>
</dbReference>
<dbReference type="GO" id="GO:0006935">
    <property type="term" value="P:chemotaxis"/>
    <property type="evidence" value="ECO:0007669"/>
    <property type="project" value="InterPro"/>
</dbReference>
<dbReference type="RefSeq" id="WP_205240233.1">
    <property type="nucleotide sequence ID" value="NZ_JACHEO010000007.1"/>
</dbReference>
<evidence type="ECO:0000256" key="3">
    <source>
        <dbReference type="ARBA" id="ARBA00022553"/>
    </source>
</evidence>
<dbReference type="PANTHER" id="PTHR43395">
    <property type="entry name" value="SENSOR HISTIDINE KINASE CHEA"/>
    <property type="match status" value="1"/>
</dbReference>
<dbReference type="SMART" id="SM00448">
    <property type="entry name" value="REC"/>
    <property type="match status" value="1"/>
</dbReference>
<keyword evidence="4 13" id="KW-0808">Transferase</keyword>
<keyword evidence="14" id="KW-1185">Reference proteome</keyword>
<feature type="domain" description="CheW-like" evidence="11">
    <location>
        <begin position="473"/>
        <end position="611"/>
    </location>
</feature>
<dbReference type="EC" id="2.7.13.3" evidence="2"/>
<evidence type="ECO:0000313" key="14">
    <source>
        <dbReference type="Proteomes" id="UP000539642"/>
    </source>
</evidence>
<dbReference type="EMBL" id="JACHEO010000007">
    <property type="protein sequence ID" value="MBB5347909.1"/>
    <property type="molecule type" value="Genomic_DNA"/>
</dbReference>
<protein>
    <recommendedName>
        <fullName evidence="2">histidine kinase</fullName>
        <ecNumber evidence="2">2.7.13.3</ecNumber>
    </recommendedName>
</protein>
<keyword evidence="3 7" id="KW-0597">Phosphoprotein</keyword>
<dbReference type="SMART" id="SM00387">
    <property type="entry name" value="HATPase_c"/>
    <property type="match status" value="1"/>
</dbReference>
<evidence type="ECO:0000256" key="1">
    <source>
        <dbReference type="ARBA" id="ARBA00000085"/>
    </source>
</evidence>
<evidence type="ECO:0000259" key="10">
    <source>
        <dbReference type="PROSITE" id="PS50110"/>
    </source>
</evidence>
<dbReference type="PROSITE" id="PS50851">
    <property type="entry name" value="CHEW"/>
    <property type="match status" value="1"/>
</dbReference>
<feature type="domain" description="Response regulatory" evidence="10">
    <location>
        <begin position="629"/>
        <end position="745"/>
    </location>
</feature>
<dbReference type="SUPFAM" id="SSF47226">
    <property type="entry name" value="Histidine-containing phosphotransfer domain, HPT domain"/>
    <property type="match status" value="1"/>
</dbReference>
<dbReference type="InterPro" id="IPR003594">
    <property type="entry name" value="HATPase_dom"/>
</dbReference>
<dbReference type="InterPro" id="IPR004358">
    <property type="entry name" value="Sig_transdc_His_kin-like_C"/>
</dbReference>
<keyword evidence="5 13" id="KW-0418">Kinase</keyword>
<evidence type="ECO:0000256" key="5">
    <source>
        <dbReference type="ARBA" id="ARBA00022777"/>
    </source>
</evidence>
<dbReference type="InterPro" id="IPR005467">
    <property type="entry name" value="His_kinase_dom"/>
</dbReference>
<dbReference type="InterPro" id="IPR036641">
    <property type="entry name" value="HPT_dom_sf"/>
</dbReference>
<feature type="modified residue" description="4-aspartylphosphate" evidence="7">
    <location>
        <position position="678"/>
    </location>
</feature>
<evidence type="ECO:0000259" key="11">
    <source>
        <dbReference type="PROSITE" id="PS50851"/>
    </source>
</evidence>
<accession>A0A840V2F8</accession>
<evidence type="ECO:0000256" key="7">
    <source>
        <dbReference type="PROSITE-ProRule" id="PRU00169"/>
    </source>
</evidence>
<comment type="caution">
    <text evidence="13">The sequence shown here is derived from an EMBL/GenBank/DDBJ whole genome shotgun (WGS) entry which is preliminary data.</text>
</comment>
<comment type="catalytic activity">
    <reaction evidence="1">
        <text>ATP + protein L-histidine = ADP + protein N-phospho-L-histidine.</text>
        <dbReference type="EC" id="2.7.13.3"/>
    </reaction>
</comment>
<dbReference type="AlphaFoldDB" id="A0A840V2F8"/>
<dbReference type="PROSITE" id="PS50109">
    <property type="entry name" value="HIS_KIN"/>
    <property type="match status" value="1"/>
</dbReference>
<evidence type="ECO:0000313" key="13">
    <source>
        <dbReference type="EMBL" id="MBB5347909.1"/>
    </source>
</evidence>
<dbReference type="Gene3D" id="2.30.30.40">
    <property type="entry name" value="SH3 Domains"/>
    <property type="match status" value="1"/>
</dbReference>
<dbReference type="SUPFAM" id="SSF52172">
    <property type="entry name" value="CheY-like"/>
    <property type="match status" value="1"/>
</dbReference>
<dbReference type="CDD" id="cd00088">
    <property type="entry name" value="HPT"/>
    <property type="match status" value="1"/>
</dbReference>
<feature type="modified residue" description="Phosphohistidine" evidence="6">
    <location>
        <position position="40"/>
    </location>
</feature>
<dbReference type="SMART" id="SM00073">
    <property type="entry name" value="HPT"/>
    <property type="match status" value="1"/>
</dbReference>
<reference evidence="13 14" key="1">
    <citation type="submission" date="2020-08" db="EMBL/GenBank/DDBJ databases">
        <title>Genomic Encyclopedia of Type Strains, Phase IV (KMG-IV): sequencing the most valuable type-strain genomes for metagenomic binning, comparative biology and taxonomic classification.</title>
        <authorList>
            <person name="Goeker M."/>
        </authorList>
    </citation>
    <scope>NUCLEOTIDE SEQUENCE [LARGE SCALE GENOMIC DNA]</scope>
    <source>
        <strain evidence="13 14">DSM 28570</strain>
    </source>
</reference>
<sequence>MFRIEAREHLNVISIELTRLEKGGSRDQAGSIEIMYRETHTLKGAARSVNLVDIVALCQAVESVFSALKNGRMVLSPQAGDLLHHTIDFCFRLVDGKEAPVAAGTVVNDLIRQLHGLTAGSGSAAVAEAGKPVAGESADLPSVELERVAPLHPTPGPDVAEPPDQGAGSGPAAAGAETVRIATAALDALLLQAEEMVAVKIAATQRMTELQELQHQFDAWKKERQRDLSFTIPRTGSGTGQISTEQFIPTFGARLTALVRASEDDHRASASLIDTLLYDMKKTLMLPFSSLFEMFPRLVRDLARTEGKMAEVTIEGGEIKVDRRILQELKDPLIHMVRNCLVHGIESPAEREKKNKPVHGVVRIEVASRNGKIEIAVADDGRGIDLAGVVSAAVKQEMIAADAVAALDDREALQLLFRSGVTTSPLITDLSGRGLGLAIVREKVEKLNGTVTVHAGPEEGTTFRLVVPLSLATYRGVLVRVAEQQFVLPSSNVERVARIRWEEVETVENRETLVIDGRPLALVRLGDVLELKTAVVRQPVDEAFMQVAVVGAAEKRMAFMVDEILGEQEVLVKPLGQQLPQVRNIMGATVFGNGRVVPLLNISDLLKTAMKKAPSFMADPGETPVKSNSVLVVEDSITARMLMKNILEAAGYEVQAVVDGVEAIAALRSGEFDIVVSDVEMPRMDGFDLTAKIRADNKLASLPVVLVTALESREDRERGIDVGASAYIVKSSFDQSNLLEVIGRLI</sequence>
<dbReference type="PROSITE" id="PS50110">
    <property type="entry name" value="RESPONSE_REGULATORY"/>
    <property type="match status" value="1"/>
</dbReference>
<evidence type="ECO:0000256" key="2">
    <source>
        <dbReference type="ARBA" id="ARBA00012438"/>
    </source>
</evidence>
<evidence type="ECO:0000256" key="8">
    <source>
        <dbReference type="SAM" id="MobiDB-lite"/>
    </source>
</evidence>
<organism evidence="13 14">
    <name type="scientific">Desulfoprunum benzoelyticum</name>
    <dbReference type="NCBI Taxonomy" id="1506996"/>
    <lineage>
        <taxon>Bacteria</taxon>
        <taxon>Pseudomonadati</taxon>
        <taxon>Thermodesulfobacteriota</taxon>
        <taxon>Desulfobulbia</taxon>
        <taxon>Desulfobulbales</taxon>
        <taxon>Desulfobulbaceae</taxon>
        <taxon>Desulfoprunum</taxon>
    </lineage>
</organism>
<dbReference type="InterPro" id="IPR002545">
    <property type="entry name" value="CheW-lke_dom"/>
</dbReference>
<dbReference type="InterPro" id="IPR036890">
    <property type="entry name" value="HATPase_C_sf"/>
</dbReference>
<dbReference type="FunFam" id="3.30.565.10:FF:000016">
    <property type="entry name" value="Chemotaxis protein CheA, putative"/>
    <property type="match status" value="1"/>
</dbReference>
<dbReference type="Gene3D" id="1.20.120.160">
    <property type="entry name" value="HPT domain"/>
    <property type="match status" value="1"/>
</dbReference>
<dbReference type="Pfam" id="PF01584">
    <property type="entry name" value="CheW"/>
    <property type="match status" value="1"/>
</dbReference>
<dbReference type="Pfam" id="PF01627">
    <property type="entry name" value="Hpt"/>
    <property type="match status" value="1"/>
</dbReference>
<evidence type="ECO:0000256" key="6">
    <source>
        <dbReference type="PROSITE-ProRule" id="PRU00110"/>
    </source>
</evidence>
<dbReference type="InterPro" id="IPR001789">
    <property type="entry name" value="Sig_transdc_resp-reg_receiver"/>
</dbReference>
<dbReference type="InterPro" id="IPR051315">
    <property type="entry name" value="Bact_Chemotaxis_CheA"/>
</dbReference>
<dbReference type="GO" id="GO:0000155">
    <property type="term" value="F:phosphorelay sensor kinase activity"/>
    <property type="evidence" value="ECO:0007669"/>
    <property type="project" value="UniProtKB-ARBA"/>
</dbReference>
<dbReference type="Proteomes" id="UP000539642">
    <property type="component" value="Unassembled WGS sequence"/>
</dbReference>
<dbReference type="PROSITE" id="PS50894">
    <property type="entry name" value="HPT"/>
    <property type="match status" value="1"/>
</dbReference>